<reference evidence="1 2" key="1">
    <citation type="submission" date="2021-01" db="EMBL/GenBank/DDBJ databases">
        <title>Whole genome shotgun sequence of Planotetraspora mira NBRC 15435.</title>
        <authorList>
            <person name="Komaki H."/>
            <person name="Tamura T."/>
        </authorList>
    </citation>
    <scope>NUCLEOTIDE SEQUENCE [LARGE SCALE GENOMIC DNA]</scope>
    <source>
        <strain evidence="1 2">NBRC 15435</strain>
    </source>
</reference>
<accession>A0A8J3XBR7</accession>
<evidence type="ECO:0000313" key="1">
    <source>
        <dbReference type="EMBL" id="GII34896.1"/>
    </source>
</evidence>
<keyword evidence="2" id="KW-1185">Reference proteome</keyword>
<dbReference type="Proteomes" id="UP000650628">
    <property type="component" value="Unassembled WGS sequence"/>
</dbReference>
<gene>
    <name evidence="1" type="ORF">Pmi06nite_83380</name>
</gene>
<comment type="caution">
    <text evidence="1">The sequence shown here is derived from an EMBL/GenBank/DDBJ whole genome shotgun (WGS) entry which is preliminary data.</text>
</comment>
<evidence type="ECO:0000313" key="2">
    <source>
        <dbReference type="Proteomes" id="UP000650628"/>
    </source>
</evidence>
<proteinExistence type="predicted"/>
<dbReference type="EMBL" id="BOOO01000063">
    <property type="protein sequence ID" value="GII34896.1"/>
    <property type="molecule type" value="Genomic_DNA"/>
</dbReference>
<dbReference type="RefSeq" id="WP_203958665.1">
    <property type="nucleotide sequence ID" value="NZ_BOOO01000063.1"/>
</dbReference>
<organism evidence="1 2">
    <name type="scientific">Planotetraspora mira</name>
    <dbReference type="NCBI Taxonomy" id="58121"/>
    <lineage>
        <taxon>Bacteria</taxon>
        <taxon>Bacillati</taxon>
        <taxon>Actinomycetota</taxon>
        <taxon>Actinomycetes</taxon>
        <taxon>Streptosporangiales</taxon>
        <taxon>Streptosporangiaceae</taxon>
        <taxon>Planotetraspora</taxon>
    </lineage>
</organism>
<name>A0A8J3XBR7_9ACTN</name>
<sequence>MIYRVGVVSAVLDAHGRCLLTISDGAVERIDPALTDEEIKNRFELNRLTRMPKIDFCAGLLLDGPLEGTLSYAINELDHRSTHYLPRTPSDASPRTPPGSGLVYEVVKLSSTGQPAELRYVPSECQTE</sequence>
<protein>
    <submittedName>
        <fullName evidence="1">Uncharacterized protein</fullName>
    </submittedName>
</protein>
<dbReference type="AlphaFoldDB" id="A0A8J3XBR7"/>